<protein>
    <submittedName>
        <fullName evidence="1">Uncharacterized protein</fullName>
    </submittedName>
</protein>
<proteinExistence type="predicted"/>
<organism evidence="1 2">
    <name type="scientific">Pristionchus entomophagus</name>
    <dbReference type="NCBI Taxonomy" id="358040"/>
    <lineage>
        <taxon>Eukaryota</taxon>
        <taxon>Metazoa</taxon>
        <taxon>Ecdysozoa</taxon>
        <taxon>Nematoda</taxon>
        <taxon>Chromadorea</taxon>
        <taxon>Rhabditida</taxon>
        <taxon>Rhabditina</taxon>
        <taxon>Diplogasteromorpha</taxon>
        <taxon>Diplogasteroidea</taxon>
        <taxon>Neodiplogasteridae</taxon>
        <taxon>Pristionchus</taxon>
    </lineage>
</organism>
<evidence type="ECO:0000313" key="1">
    <source>
        <dbReference type="EMBL" id="GMS90155.1"/>
    </source>
</evidence>
<accession>A0AAV5T3T3</accession>
<dbReference type="Proteomes" id="UP001432027">
    <property type="component" value="Unassembled WGS sequence"/>
</dbReference>
<dbReference type="AlphaFoldDB" id="A0AAV5T3T3"/>
<keyword evidence="2" id="KW-1185">Reference proteome</keyword>
<name>A0AAV5T3T3_9BILA</name>
<reference evidence="1" key="1">
    <citation type="submission" date="2023-10" db="EMBL/GenBank/DDBJ databases">
        <title>Genome assembly of Pristionchus species.</title>
        <authorList>
            <person name="Yoshida K."/>
            <person name="Sommer R.J."/>
        </authorList>
    </citation>
    <scope>NUCLEOTIDE SEQUENCE</scope>
    <source>
        <strain evidence="1">RS0144</strain>
    </source>
</reference>
<dbReference type="EMBL" id="BTSX01000003">
    <property type="protein sequence ID" value="GMS90155.1"/>
    <property type="molecule type" value="Genomic_DNA"/>
</dbReference>
<evidence type="ECO:0000313" key="2">
    <source>
        <dbReference type="Proteomes" id="UP001432027"/>
    </source>
</evidence>
<gene>
    <name evidence="1" type="ORF">PENTCL1PPCAC_12330</name>
</gene>
<comment type="caution">
    <text evidence="1">The sequence shown here is derived from an EMBL/GenBank/DDBJ whole genome shotgun (WGS) entry which is preliminary data.</text>
</comment>
<sequence>MESKCLNHSPVCLLVKSGSDTCLTIATTCIRVPKMVIRFKLQLAMSDQSLRLKVRCWYSLSSVFFVCVELRFFFLFEVSSCAKTIHRYHSLEDYRSLLHGTKLSTTGNECVHALRQEW</sequence>